<dbReference type="GO" id="GO:0006355">
    <property type="term" value="P:regulation of DNA-templated transcription"/>
    <property type="evidence" value="ECO:0007669"/>
    <property type="project" value="UniProtKB-UniRule"/>
</dbReference>
<organism evidence="4 5">
    <name type="scientific">Acorus gramineus</name>
    <name type="common">Dwarf sweet flag</name>
    <dbReference type="NCBI Taxonomy" id="55184"/>
    <lineage>
        <taxon>Eukaryota</taxon>
        <taxon>Viridiplantae</taxon>
        <taxon>Streptophyta</taxon>
        <taxon>Embryophyta</taxon>
        <taxon>Tracheophyta</taxon>
        <taxon>Spermatophyta</taxon>
        <taxon>Magnoliopsida</taxon>
        <taxon>Liliopsida</taxon>
        <taxon>Acoraceae</taxon>
        <taxon>Acorus</taxon>
    </lineage>
</organism>
<keyword evidence="5" id="KW-1185">Reference proteome</keyword>
<evidence type="ECO:0000259" key="2">
    <source>
        <dbReference type="Pfam" id="PF03101"/>
    </source>
</evidence>
<comment type="caution">
    <text evidence="4">The sequence shown here is derived from an EMBL/GenBank/DDBJ whole genome shotgun (WGS) entry which is preliminary data.</text>
</comment>
<dbReference type="PANTHER" id="PTHR31669:SF179">
    <property type="entry name" value="PROTEIN FAR1-RELATED SEQUENCE 5"/>
    <property type="match status" value="1"/>
</dbReference>
<comment type="subcellular location">
    <subcellularLocation>
        <location evidence="1">Nucleus</location>
    </subcellularLocation>
</comment>
<keyword evidence="1" id="KW-0863">Zinc-finger</keyword>
<dbReference type="AlphaFoldDB" id="A0AAV9ABP5"/>
<evidence type="ECO:0000259" key="3">
    <source>
        <dbReference type="Pfam" id="PF10551"/>
    </source>
</evidence>
<comment type="similarity">
    <text evidence="1">Belongs to the FHY3/FAR1 family.</text>
</comment>
<name>A0AAV9ABP5_ACOGR</name>
<dbReference type="GO" id="GO:0005634">
    <property type="term" value="C:nucleus"/>
    <property type="evidence" value="ECO:0007669"/>
    <property type="project" value="UniProtKB-SubCell"/>
</dbReference>
<dbReference type="InterPro" id="IPR031052">
    <property type="entry name" value="FHY3/FAR1"/>
</dbReference>
<dbReference type="EMBL" id="JAUJYN010000010">
    <property type="protein sequence ID" value="KAK1261624.1"/>
    <property type="molecule type" value="Genomic_DNA"/>
</dbReference>
<dbReference type="Pfam" id="PF03101">
    <property type="entry name" value="FAR1"/>
    <property type="match status" value="1"/>
</dbReference>
<dbReference type="Proteomes" id="UP001179952">
    <property type="component" value="Unassembled WGS sequence"/>
</dbReference>
<feature type="domain" description="FAR1" evidence="2">
    <location>
        <begin position="12"/>
        <end position="99"/>
    </location>
</feature>
<reference evidence="4" key="2">
    <citation type="submission" date="2023-06" db="EMBL/GenBank/DDBJ databases">
        <authorList>
            <person name="Ma L."/>
            <person name="Liu K.-W."/>
            <person name="Li Z."/>
            <person name="Hsiao Y.-Y."/>
            <person name="Qi Y."/>
            <person name="Fu T."/>
            <person name="Tang G."/>
            <person name="Zhang D."/>
            <person name="Sun W.-H."/>
            <person name="Liu D.-K."/>
            <person name="Li Y."/>
            <person name="Chen G.-Z."/>
            <person name="Liu X.-D."/>
            <person name="Liao X.-Y."/>
            <person name="Jiang Y.-T."/>
            <person name="Yu X."/>
            <person name="Hao Y."/>
            <person name="Huang J."/>
            <person name="Zhao X.-W."/>
            <person name="Ke S."/>
            <person name="Chen Y.-Y."/>
            <person name="Wu W.-L."/>
            <person name="Hsu J.-L."/>
            <person name="Lin Y.-F."/>
            <person name="Huang M.-D."/>
            <person name="Li C.-Y."/>
            <person name="Huang L."/>
            <person name="Wang Z.-W."/>
            <person name="Zhao X."/>
            <person name="Zhong W.-Y."/>
            <person name="Peng D.-H."/>
            <person name="Ahmad S."/>
            <person name="Lan S."/>
            <person name="Zhang J.-S."/>
            <person name="Tsai W.-C."/>
            <person name="Van De Peer Y."/>
            <person name="Liu Z.-J."/>
        </authorList>
    </citation>
    <scope>NUCLEOTIDE SEQUENCE</scope>
    <source>
        <strain evidence="4">SCP</strain>
        <tissue evidence="4">Leaves</tissue>
    </source>
</reference>
<keyword evidence="1" id="KW-0862">Zinc</keyword>
<protein>
    <recommendedName>
        <fullName evidence="1">Protein FAR1-RELATED SEQUENCE</fullName>
    </recommendedName>
</protein>
<sequence>MEFDNEEDARGFYFDYARRVGFTIRIDKVRRSMRDRAIIARQYVCSKEGFCVSRRLAHEYKRQRTVKREGCMARMMVKREKSGKWVVSSFIKEHNHELVVAARDECCLQSRKHRCCATRKSSKVGCGEGSNGFYGRDVMSCIETSPQGTFGREAQKILDYFRGKQAKDQTFFYDVQLDDNRCLSNVIWADERSRRDYGYFGDVVVFDTTYKMNGYQVPFASFMGVNHHRQPVLFGCVLIVDQSEASYVWMFKTWLSAMQGRHPISMITVQDRAIQSAAAQVFPRTRLRFCLAHVLKRLWEHLPPMFVMQENFREDFNKCINQTDTVDEFEMNWRSLADRYALRNNEWFQTLHRDRQQWVPACLGNTFFAELYMTHQVNTFFDGYVNSQTTLKMIFKQVERALEGQVKRKLKKILRPLKLHLS</sequence>
<evidence type="ECO:0000313" key="4">
    <source>
        <dbReference type="EMBL" id="KAK1261624.1"/>
    </source>
</evidence>
<evidence type="ECO:0000313" key="5">
    <source>
        <dbReference type="Proteomes" id="UP001179952"/>
    </source>
</evidence>
<dbReference type="GO" id="GO:0008270">
    <property type="term" value="F:zinc ion binding"/>
    <property type="evidence" value="ECO:0007669"/>
    <property type="project" value="UniProtKB-UniRule"/>
</dbReference>
<feature type="domain" description="MULE transposase" evidence="3">
    <location>
        <begin position="203"/>
        <end position="296"/>
    </location>
</feature>
<comment type="function">
    <text evidence="1">Putative transcription activator involved in regulating light control of development.</text>
</comment>
<proteinExistence type="inferred from homology"/>
<dbReference type="Pfam" id="PF10551">
    <property type="entry name" value="MULE"/>
    <property type="match status" value="1"/>
</dbReference>
<evidence type="ECO:0000256" key="1">
    <source>
        <dbReference type="RuleBase" id="RU367018"/>
    </source>
</evidence>
<dbReference type="PANTHER" id="PTHR31669">
    <property type="entry name" value="PROTEIN FAR1-RELATED SEQUENCE 10-RELATED"/>
    <property type="match status" value="1"/>
</dbReference>
<keyword evidence="1" id="KW-0479">Metal-binding</keyword>
<gene>
    <name evidence="4" type="ORF">QJS04_geneDACA001401</name>
</gene>
<dbReference type="InterPro" id="IPR018289">
    <property type="entry name" value="MULE_transposase_dom"/>
</dbReference>
<reference evidence="4" key="1">
    <citation type="journal article" date="2023" name="Nat. Commun.">
        <title>Diploid and tetraploid genomes of Acorus and the evolution of monocots.</title>
        <authorList>
            <person name="Ma L."/>
            <person name="Liu K.W."/>
            <person name="Li Z."/>
            <person name="Hsiao Y.Y."/>
            <person name="Qi Y."/>
            <person name="Fu T."/>
            <person name="Tang G.D."/>
            <person name="Zhang D."/>
            <person name="Sun W.H."/>
            <person name="Liu D.K."/>
            <person name="Li Y."/>
            <person name="Chen G.Z."/>
            <person name="Liu X.D."/>
            <person name="Liao X.Y."/>
            <person name="Jiang Y.T."/>
            <person name="Yu X."/>
            <person name="Hao Y."/>
            <person name="Huang J."/>
            <person name="Zhao X.W."/>
            <person name="Ke S."/>
            <person name="Chen Y.Y."/>
            <person name="Wu W.L."/>
            <person name="Hsu J.L."/>
            <person name="Lin Y.F."/>
            <person name="Huang M.D."/>
            <person name="Li C.Y."/>
            <person name="Huang L."/>
            <person name="Wang Z.W."/>
            <person name="Zhao X."/>
            <person name="Zhong W.Y."/>
            <person name="Peng D.H."/>
            <person name="Ahmad S."/>
            <person name="Lan S."/>
            <person name="Zhang J.S."/>
            <person name="Tsai W.C."/>
            <person name="Van de Peer Y."/>
            <person name="Liu Z.J."/>
        </authorList>
    </citation>
    <scope>NUCLEOTIDE SEQUENCE</scope>
    <source>
        <strain evidence="4">SCP</strain>
    </source>
</reference>
<keyword evidence="1" id="KW-0539">Nucleus</keyword>
<accession>A0AAV9ABP5</accession>
<dbReference type="InterPro" id="IPR004330">
    <property type="entry name" value="FAR1_DNA_bnd_dom"/>
</dbReference>